<dbReference type="PANTHER" id="PTHR43404">
    <property type="entry name" value="LIPOPOLYSACCHARIDE CHOLINEPHOSPHOTRANSFERASE LICD"/>
    <property type="match status" value="1"/>
</dbReference>
<feature type="domain" description="LicD/FKTN/FKRP nucleotidyltransferase" evidence="1">
    <location>
        <begin position="33"/>
        <end position="249"/>
    </location>
</feature>
<dbReference type="EMBL" id="SADY01000006">
    <property type="protein sequence ID" value="TQR43283.1"/>
    <property type="molecule type" value="Genomic_DNA"/>
</dbReference>
<keyword evidence="3" id="KW-1185">Reference proteome</keyword>
<evidence type="ECO:0000313" key="2">
    <source>
        <dbReference type="EMBL" id="TQR43283.1"/>
    </source>
</evidence>
<comment type="caution">
    <text evidence="2">The sequence shown here is derived from an EMBL/GenBank/DDBJ whole genome shotgun (WGS) entry which is preliminary data.</text>
</comment>
<proteinExistence type="predicted"/>
<dbReference type="Proteomes" id="UP000316208">
    <property type="component" value="Unassembled WGS sequence"/>
</dbReference>
<evidence type="ECO:0000259" key="1">
    <source>
        <dbReference type="Pfam" id="PF04991"/>
    </source>
</evidence>
<name>A0ABY3AKI4_PAEPP</name>
<dbReference type="RefSeq" id="WP_142545166.1">
    <property type="nucleotide sequence ID" value="NZ_SADY01000006.1"/>
</dbReference>
<dbReference type="PANTHER" id="PTHR43404:SF2">
    <property type="entry name" value="LIPOPOLYSACCHARIDE CHOLINEPHOSPHOTRANSFERASE LICD"/>
    <property type="match status" value="1"/>
</dbReference>
<evidence type="ECO:0000313" key="3">
    <source>
        <dbReference type="Proteomes" id="UP000316208"/>
    </source>
</evidence>
<organism evidence="2 3">
    <name type="scientific">Paenibacillus popilliae</name>
    <name type="common">Bacillus popilliae</name>
    <dbReference type="NCBI Taxonomy" id="78057"/>
    <lineage>
        <taxon>Bacteria</taxon>
        <taxon>Bacillati</taxon>
        <taxon>Bacillota</taxon>
        <taxon>Bacilli</taxon>
        <taxon>Bacillales</taxon>
        <taxon>Paenibacillaceae</taxon>
        <taxon>Paenibacillus</taxon>
    </lineage>
</organism>
<reference evidence="2 3" key="1">
    <citation type="submission" date="2018-03" db="EMBL/GenBank/DDBJ databases">
        <title>Aerobic endospore-forming bacteria genome sequencing and assembly.</title>
        <authorList>
            <person name="Cavalcante D.A."/>
            <person name="Driks A."/>
            <person name="Putonti C."/>
            <person name="De-Souza M.T."/>
        </authorList>
    </citation>
    <scope>NUCLEOTIDE SEQUENCE [LARGE SCALE GENOMIC DNA]</scope>
    <source>
        <strain evidence="2 3">SDF0028</strain>
    </source>
</reference>
<gene>
    <name evidence="2" type="ORF">C7Y44_19090</name>
</gene>
<protein>
    <submittedName>
        <fullName evidence="2">LicD family protein</fullName>
    </submittedName>
</protein>
<dbReference type="InterPro" id="IPR007074">
    <property type="entry name" value="LicD/FKTN/FKRP_NTP_transf"/>
</dbReference>
<dbReference type="InterPro" id="IPR052942">
    <property type="entry name" value="LPS_cholinephosphotransferase"/>
</dbReference>
<dbReference type="Pfam" id="PF04991">
    <property type="entry name" value="LicD"/>
    <property type="match status" value="1"/>
</dbReference>
<sequence length="279" mass="32864">MIEGKDYIKLNDEDLKKLHEEMLQLLIEVDKICKKNNIPYFLAGGTLLGAIRHKGFIPWDDDIDIHMFRKDYEQFCEICKKELNKDRYFLQNQRTDEHYNWVYGKLRLKNTSFIRAGQEHIKQRDGIFIDICPIDNLTSGEYKQKLTTLICKMCRKLLWAQVGKKNAGSVCSRVLFKVLSLIPRTLTITIFNYFSSIYNKKETPFLVCHNVAGHIYKREWYDETILVEFEGLKFQAPKGYDDILSSMYGEYMKLPPIEKRKGHIYASYIKFLDGGELKL</sequence>
<accession>A0ABY3AKI4</accession>